<name>A0A6G6WBV7_9ACTN</name>
<reference evidence="2 3" key="1">
    <citation type="submission" date="2020-02" db="EMBL/GenBank/DDBJ databases">
        <title>Full genome sequence of Nocardioides sp. R-3366.</title>
        <authorList>
            <person name="Im W.-T."/>
        </authorList>
    </citation>
    <scope>NUCLEOTIDE SEQUENCE [LARGE SCALE GENOMIC DNA]</scope>
    <source>
        <strain evidence="2 3">R-3366</strain>
    </source>
</reference>
<sequence>MHPPVSTTEPPPAPRRVRDQAREALVLMAFSLGTSLALATALLVIDHLGQQG</sequence>
<feature type="transmembrane region" description="Helical" evidence="1">
    <location>
        <begin position="24"/>
        <end position="45"/>
    </location>
</feature>
<protein>
    <submittedName>
        <fullName evidence="2">Uncharacterized protein</fullName>
    </submittedName>
</protein>
<keyword evidence="1" id="KW-0812">Transmembrane</keyword>
<dbReference type="EMBL" id="CP049257">
    <property type="protein sequence ID" value="QIG42585.1"/>
    <property type="molecule type" value="Genomic_DNA"/>
</dbReference>
<dbReference type="KEGG" id="nano:G5V58_07150"/>
<evidence type="ECO:0000256" key="1">
    <source>
        <dbReference type="SAM" id="Phobius"/>
    </source>
</evidence>
<keyword evidence="1" id="KW-1133">Transmembrane helix</keyword>
<dbReference type="RefSeq" id="WP_165230388.1">
    <property type="nucleotide sequence ID" value="NZ_CP049257.1"/>
</dbReference>
<gene>
    <name evidence="2" type="ORF">G5V58_07150</name>
</gene>
<keyword evidence="3" id="KW-1185">Reference proteome</keyword>
<organism evidence="2 3">
    <name type="scientific">Nocardioides anomalus</name>
    <dbReference type="NCBI Taxonomy" id="2712223"/>
    <lineage>
        <taxon>Bacteria</taxon>
        <taxon>Bacillati</taxon>
        <taxon>Actinomycetota</taxon>
        <taxon>Actinomycetes</taxon>
        <taxon>Propionibacteriales</taxon>
        <taxon>Nocardioidaceae</taxon>
        <taxon>Nocardioides</taxon>
    </lineage>
</organism>
<proteinExistence type="predicted"/>
<keyword evidence="1" id="KW-0472">Membrane</keyword>
<dbReference type="AlphaFoldDB" id="A0A6G6WBV7"/>
<dbReference type="Proteomes" id="UP000502996">
    <property type="component" value="Chromosome"/>
</dbReference>
<evidence type="ECO:0000313" key="2">
    <source>
        <dbReference type="EMBL" id="QIG42585.1"/>
    </source>
</evidence>
<accession>A0A6G6WBV7</accession>
<evidence type="ECO:0000313" key="3">
    <source>
        <dbReference type="Proteomes" id="UP000502996"/>
    </source>
</evidence>